<reference evidence="2 3" key="1">
    <citation type="submission" date="2015-10" db="EMBL/GenBank/DDBJ databases">
        <title>Metagenome-Assembled Genomes uncover a global brackish microbiome.</title>
        <authorList>
            <person name="Hugerth L.W."/>
            <person name="Larsson J."/>
            <person name="Alneberg J."/>
            <person name="Lindh M.V."/>
            <person name="Legrand C."/>
            <person name="Pinhassi J."/>
            <person name="Andersson A.F."/>
        </authorList>
    </citation>
    <scope>NUCLEOTIDE SEQUENCE [LARGE SCALE GENOMIC DNA]</scope>
    <source>
        <strain evidence="2">BACL18 MAG-120507-bin52</strain>
    </source>
</reference>
<evidence type="ECO:0000313" key="3">
    <source>
        <dbReference type="Proteomes" id="UP000051269"/>
    </source>
</evidence>
<dbReference type="InterPro" id="IPR043129">
    <property type="entry name" value="ATPase_NBD"/>
</dbReference>
<comment type="caution">
    <text evidence="2">The sequence shown here is derived from an EMBL/GenBank/DDBJ whole genome shotgun (WGS) entry which is preliminary data.</text>
</comment>
<dbReference type="Proteomes" id="UP000051269">
    <property type="component" value="Unassembled WGS sequence"/>
</dbReference>
<dbReference type="Pfam" id="PF02541">
    <property type="entry name" value="Ppx-GppA"/>
    <property type="match status" value="1"/>
</dbReference>
<gene>
    <name evidence="2" type="ORF">ABR82_03120</name>
</gene>
<dbReference type="Gene3D" id="3.30.420.40">
    <property type="match status" value="1"/>
</dbReference>
<dbReference type="SUPFAM" id="SSF53067">
    <property type="entry name" value="Actin-like ATPase domain"/>
    <property type="match status" value="2"/>
</dbReference>
<dbReference type="EMBL" id="LIBO01000385">
    <property type="protein sequence ID" value="KRO59616.1"/>
    <property type="molecule type" value="Genomic_DNA"/>
</dbReference>
<dbReference type="Gene3D" id="3.30.420.150">
    <property type="entry name" value="Exopolyphosphatase. Domain 2"/>
    <property type="match status" value="1"/>
</dbReference>
<organism evidence="2 3">
    <name type="scientific">Verrucomicrobia subdivision 6 bacterium BACL9 MAG-120507-bin52</name>
    <dbReference type="NCBI Taxonomy" id="1655590"/>
    <lineage>
        <taxon>Bacteria</taxon>
        <taxon>Pseudomonadati</taxon>
        <taxon>Verrucomicrobiota</taxon>
        <taxon>Verrucomicrobiia</taxon>
        <taxon>Verrucomicrobiales</taxon>
        <taxon>Verrucomicrobia subdivision 6</taxon>
    </lineage>
</organism>
<dbReference type="InterPro" id="IPR050273">
    <property type="entry name" value="GppA/Ppx_hydrolase"/>
</dbReference>
<evidence type="ECO:0000313" key="2">
    <source>
        <dbReference type="EMBL" id="KRO59616.1"/>
    </source>
</evidence>
<proteinExistence type="predicted"/>
<sequence>MPNSPFRGAVLDLGSNTFKLLLAEQIGSTLRIHHEKAYPVRLGEGVALTHRIHPLACRRALRQIITLHRKIRAFRPDQMVAVGTSTLRRATNSKSFLSPATRILSQKITILSGQEEGRLIALATRSLSRNPNPRFHIDLGGGSLEVIDSLDPNHPKIVSLNLGCVAVRDFLLPHYPPAPNEWKKAVSSIRTSLKKIPAPSGHPQATFSGGTGHAYACLLRRRNMKARRLEGFSLTLSQLKSLLYRILPLSLPKLRALPGMPRDRASVALPAFLVLLQTMERLKLRSVRLTTHGLRYGVWIAHLAPAPIRKIVR</sequence>
<dbReference type="CDD" id="cd24054">
    <property type="entry name" value="ASKHA_NBD_AaPPX-GppA_MtPPX2-like"/>
    <property type="match status" value="1"/>
</dbReference>
<evidence type="ECO:0000259" key="1">
    <source>
        <dbReference type="Pfam" id="PF02541"/>
    </source>
</evidence>
<feature type="domain" description="Ppx/GppA phosphatase N-terminal" evidence="1">
    <location>
        <begin position="31"/>
        <end position="300"/>
    </location>
</feature>
<dbReference type="PANTHER" id="PTHR30005:SF0">
    <property type="entry name" value="RETROGRADE REGULATION PROTEIN 2"/>
    <property type="match status" value="1"/>
</dbReference>
<dbReference type="PANTHER" id="PTHR30005">
    <property type="entry name" value="EXOPOLYPHOSPHATASE"/>
    <property type="match status" value="1"/>
</dbReference>
<dbReference type="InterPro" id="IPR003695">
    <property type="entry name" value="Ppx_GppA_N"/>
</dbReference>
<dbReference type="AlphaFoldDB" id="A0A0R2REF8"/>
<name>A0A0R2REF8_9BACT</name>
<accession>A0A0R2REF8</accession>
<protein>
    <recommendedName>
        <fullName evidence="1">Ppx/GppA phosphatase N-terminal domain-containing protein</fullName>
    </recommendedName>
</protein>